<sequence>MTEAQAVDAWSGSPISWEDLRTAVVGNNGVYRIDMAVLREIGGYGRLGTNVRQILSRKLAGVGLGHLPAELPSYQDKQVLLYQYGTPAAEIVEALSEGATDGAEAALLRLNSSQDLAKVRDASIKAVELLSILSERCKDCMGPLH</sequence>
<name>A0A0S4QJI8_9ACTN</name>
<dbReference type="AlphaFoldDB" id="A0A0S4QJI8"/>
<keyword evidence="2" id="KW-1185">Reference proteome</keyword>
<accession>A0A0S4QJI8</accession>
<reference evidence="2" key="1">
    <citation type="submission" date="2015-11" db="EMBL/GenBank/DDBJ databases">
        <authorList>
            <person name="Varghese N."/>
        </authorList>
    </citation>
    <scope>NUCLEOTIDE SEQUENCE [LARGE SCALE GENOMIC DNA]</scope>
    <source>
        <strain evidence="2">DSM 45899</strain>
    </source>
</reference>
<evidence type="ECO:0000313" key="1">
    <source>
        <dbReference type="EMBL" id="CUU55234.1"/>
    </source>
</evidence>
<evidence type="ECO:0000313" key="2">
    <source>
        <dbReference type="Proteomes" id="UP000198802"/>
    </source>
</evidence>
<dbReference type="RefSeq" id="WP_054570877.1">
    <property type="nucleotide sequence ID" value="NZ_FAOZ01000004.1"/>
</dbReference>
<organism evidence="1 2">
    <name type="scientific">Parafrankia irregularis</name>
    <dbReference type="NCBI Taxonomy" id="795642"/>
    <lineage>
        <taxon>Bacteria</taxon>
        <taxon>Bacillati</taxon>
        <taxon>Actinomycetota</taxon>
        <taxon>Actinomycetes</taxon>
        <taxon>Frankiales</taxon>
        <taxon>Frankiaceae</taxon>
        <taxon>Parafrankia</taxon>
    </lineage>
</organism>
<dbReference type="Proteomes" id="UP000198802">
    <property type="component" value="Unassembled WGS sequence"/>
</dbReference>
<proteinExistence type="predicted"/>
<protein>
    <submittedName>
        <fullName evidence="1">Uncharacterized protein</fullName>
    </submittedName>
</protein>
<dbReference type="EMBL" id="FAOZ01000004">
    <property type="protein sequence ID" value="CUU55234.1"/>
    <property type="molecule type" value="Genomic_DNA"/>
</dbReference>
<gene>
    <name evidence="1" type="ORF">Ga0074812_104315</name>
</gene>